<feature type="active site" description="Phosphoserine intermediate" evidence="9 11">
    <location>
        <position position="64"/>
    </location>
</feature>
<dbReference type="InterPro" id="IPR011258">
    <property type="entry name" value="BPG-indep_PGM_N"/>
</dbReference>
<dbReference type="SUPFAM" id="SSF64158">
    <property type="entry name" value="2,3-Bisphosphoglycerate-independent phosphoglycerate mutase, substrate-binding domain"/>
    <property type="match status" value="1"/>
</dbReference>
<keyword evidence="7 9" id="KW-0464">Manganese</keyword>
<feature type="binding site" evidence="9">
    <location>
        <position position="194"/>
    </location>
    <ligand>
        <name>substrate</name>
    </ligand>
</feature>
<dbReference type="CDD" id="cd16010">
    <property type="entry name" value="iPGM"/>
    <property type="match status" value="1"/>
</dbReference>
<dbReference type="PIRSF" id="PIRSF001492">
    <property type="entry name" value="IPGAM"/>
    <property type="match status" value="1"/>
</dbReference>
<comment type="caution">
    <text evidence="9">Lacks conserved residue(s) required for the propagation of feature annotation.</text>
</comment>
<evidence type="ECO:0000259" key="13">
    <source>
        <dbReference type="Pfam" id="PF01676"/>
    </source>
</evidence>
<dbReference type="GO" id="GO:0006096">
    <property type="term" value="P:glycolytic process"/>
    <property type="evidence" value="ECO:0007669"/>
    <property type="project" value="UniProtKB-UniRule"/>
</dbReference>
<feature type="binding site" evidence="9 12">
    <location>
        <position position="403"/>
    </location>
    <ligand>
        <name>Mn(2+)</name>
        <dbReference type="ChEBI" id="CHEBI:29035"/>
        <label>1</label>
    </ligand>
</feature>
<feature type="binding site" evidence="9 12">
    <location>
        <position position="445"/>
    </location>
    <ligand>
        <name>Mn(2+)</name>
        <dbReference type="ChEBI" id="CHEBI:29035"/>
        <label>2</label>
    </ligand>
</feature>
<dbReference type="Pfam" id="PF01676">
    <property type="entry name" value="Metalloenzyme"/>
    <property type="match status" value="1"/>
</dbReference>
<gene>
    <name evidence="9" type="primary">gpmI</name>
    <name evidence="15" type="ORF">COU90_01385</name>
</gene>
<keyword evidence="6 9" id="KW-0324">Glycolysis</keyword>
<evidence type="ECO:0000313" key="16">
    <source>
        <dbReference type="Proteomes" id="UP000229098"/>
    </source>
</evidence>
<dbReference type="AlphaFoldDB" id="A0A2M8KXN9"/>
<feature type="binding site" evidence="9 12">
    <location>
        <position position="444"/>
    </location>
    <ligand>
        <name>Mn(2+)</name>
        <dbReference type="ChEBI" id="CHEBI:29035"/>
        <label>2</label>
    </ligand>
</feature>
<dbReference type="InterPro" id="IPR006124">
    <property type="entry name" value="Metalloenzyme"/>
</dbReference>
<feature type="binding site" evidence="9 12">
    <location>
        <position position="64"/>
    </location>
    <ligand>
        <name>Mn(2+)</name>
        <dbReference type="ChEBI" id="CHEBI:29035"/>
        <label>2</label>
    </ligand>
</feature>
<reference evidence="16" key="1">
    <citation type="submission" date="2017-09" db="EMBL/GenBank/DDBJ databases">
        <title>Depth-based differentiation of microbial function through sediment-hosted aquifers and enrichment of novel symbionts in the deep terrestrial subsurface.</title>
        <authorList>
            <person name="Probst A.J."/>
            <person name="Ladd B."/>
            <person name="Jarett J.K."/>
            <person name="Geller-Mcgrath D.E."/>
            <person name="Sieber C.M.K."/>
            <person name="Emerson J.B."/>
            <person name="Anantharaman K."/>
            <person name="Thomas B.C."/>
            <person name="Malmstrom R."/>
            <person name="Stieglmeier M."/>
            <person name="Klingl A."/>
            <person name="Woyke T."/>
            <person name="Ryan C.M."/>
            <person name="Banfield J.F."/>
        </authorList>
    </citation>
    <scope>NUCLEOTIDE SEQUENCE [LARGE SCALE GENOMIC DNA]</scope>
</reference>
<dbReference type="Proteomes" id="UP000229098">
    <property type="component" value="Unassembled WGS sequence"/>
</dbReference>
<accession>A0A2M8KXN9</accession>
<evidence type="ECO:0000256" key="3">
    <source>
        <dbReference type="ARBA" id="ARBA00004798"/>
    </source>
</evidence>
<feature type="binding site" evidence="9">
    <location>
        <position position="338"/>
    </location>
    <ligand>
        <name>substrate</name>
    </ligand>
</feature>
<dbReference type="Gene3D" id="3.40.720.10">
    <property type="entry name" value="Alkaline Phosphatase, subunit A"/>
    <property type="match status" value="1"/>
</dbReference>
<dbReference type="FunFam" id="3.40.1450.10:FF:000002">
    <property type="entry name" value="2,3-bisphosphoglycerate-independent phosphoglycerate mutase"/>
    <property type="match status" value="1"/>
</dbReference>
<evidence type="ECO:0000259" key="14">
    <source>
        <dbReference type="Pfam" id="PF06415"/>
    </source>
</evidence>
<evidence type="ECO:0000256" key="7">
    <source>
        <dbReference type="ARBA" id="ARBA00023211"/>
    </source>
</evidence>
<feature type="domain" description="Metalloenzyme" evidence="13">
    <location>
        <begin position="6"/>
        <end position="512"/>
    </location>
</feature>
<comment type="function">
    <text evidence="2 9">Catalyzes the interconversion of 2-phosphoglycerate and 3-phosphoglycerate.</text>
</comment>
<comment type="catalytic activity">
    <reaction evidence="1 9">
        <text>(2R)-2-phosphoglycerate = (2R)-3-phosphoglycerate</text>
        <dbReference type="Rhea" id="RHEA:15901"/>
        <dbReference type="ChEBI" id="CHEBI:58272"/>
        <dbReference type="ChEBI" id="CHEBI:58289"/>
        <dbReference type="EC" id="5.4.2.12"/>
    </reaction>
</comment>
<comment type="subunit">
    <text evidence="9">Monomer.</text>
</comment>
<keyword evidence="8 9" id="KW-0413">Isomerase</keyword>
<dbReference type="InterPro" id="IPR005995">
    <property type="entry name" value="Pgm_bpd_ind"/>
</dbReference>
<evidence type="ECO:0000256" key="6">
    <source>
        <dbReference type="ARBA" id="ARBA00023152"/>
    </source>
</evidence>
<feature type="binding site" evidence="9 12">
    <location>
        <position position="462"/>
    </location>
    <ligand>
        <name>Mn(2+)</name>
        <dbReference type="ChEBI" id="CHEBI:29035"/>
        <label>1</label>
    </ligand>
</feature>
<dbReference type="PANTHER" id="PTHR31637:SF0">
    <property type="entry name" value="2,3-BISPHOSPHOGLYCERATE-INDEPENDENT PHOSPHOGLYCERATE MUTASE"/>
    <property type="match status" value="1"/>
</dbReference>
<dbReference type="HAMAP" id="MF_01038">
    <property type="entry name" value="GpmI"/>
    <property type="match status" value="1"/>
</dbReference>
<dbReference type="GO" id="GO:0004619">
    <property type="term" value="F:phosphoglycerate mutase activity"/>
    <property type="evidence" value="ECO:0007669"/>
    <property type="project" value="UniProtKB-UniRule"/>
</dbReference>
<dbReference type="UniPathway" id="UPA00109">
    <property type="reaction ID" value="UER00186"/>
</dbReference>
<feature type="binding site" evidence="9">
    <location>
        <position position="188"/>
    </location>
    <ligand>
        <name>substrate</name>
    </ligand>
</feature>
<evidence type="ECO:0000256" key="8">
    <source>
        <dbReference type="ARBA" id="ARBA00023235"/>
    </source>
</evidence>
<evidence type="ECO:0000313" key="15">
    <source>
        <dbReference type="EMBL" id="PJE64690.1"/>
    </source>
</evidence>
<dbReference type="EC" id="5.4.2.12" evidence="9 10"/>
<comment type="similarity">
    <text evidence="4 9">Belongs to the BPG-independent phosphoglycerate mutase family.</text>
</comment>
<feature type="binding site" evidence="9 12">
    <location>
        <position position="14"/>
    </location>
    <ligand>
        <name>Mn(2+)</name>
        <dbReference type="ChEBI" id="CHEBI:29035"/>
        <label>2</label>
    </ligand>
</feature>
<proteinExistence type="inferred from homology"/>
<evidence type="ECO:0000256" key="12">
    <source>
        <dbReference type="PIRSR" id="PIRSR001492-3"/>
    </source>
</evidence>
<feature type="binding site" evidence="9 12">
    <location>
        <position position="407"/>
    </location>
    <ligand>
        <name>Mn(2+)</name>
        <dbReference type="ChEBI" id="CHEBI:29035"/>
        <label>1</label>
    </ligand>
</feature>
<evidence type="ECO:0000256" key="1">
    <source>
        <dbReference type="ARBA" id="ARBA00000370"/>
    </source>
</evidence>
<protein>
    <recommendedName>
        <fullName evidence="9 10">2,3-bisphosphoglycerate-independent phosphoglycerate mutase</fullName>
        <shortName evidence="9">BPG-independent PGAM</shortName>
        <shortName evidence="9">Phosphoglyceromutase</shortName>
        <shortName evidence="9">iPGM</shortName>
        <ecNumber evidence="9 10">5.4.2.12</ecNumber>
    </recommendedName>
</protein>
<dbReference type="GO" id="GO:0030145">
    <property type="term" value="F:manganese ion binding"/>
    <property type="evidence" value="ECO:0007669"/>
    <property type="project" value="UniProtKB-UniRule"/>
</dbReference>
<dbReference type="GO" id="GO:0005829">
    <property type="term" value="C:cytosol"/>
    <property type="evidence" value="ECO:0007669"/>
    <property type="project" value="TreeGrafter"/>
</dbReference>
<dbReference type="Pfam" id="PF06415">
    <property type="entry name" value="iPGM_N"/>
    <property type="match status" value="1"/>
</dbReference>
<sequence>MPNKNKPVILIVMDGVGISPYPNDSPFAQATIPTFHELETNWPFTTLRASGVAVGLPWGEEGNSEVGHLTMGAGRIIYHHLPRIITAIQDKSFFENEAFLTASAHVKKRNSTLHLMGLFSTGSVHAYIDHLYALLEFAEMQDIPNVMIHIFTDGRDAPPDEALGFIKQFRERMDTLYPRARIASIIGRHYAMDREENWNLTEQAYNLLVNSVGNAFRDPGEYIKQSYANGKTDEFIDPGYLFGNEGVPRGRVQDGDAVIYYDFREDSVRQLTEAFLSDNFSYFNREKKLEDICFVTMTEYEKSFPALVAFPPLEVEWPLARVISEAHLLQLHVAETEKYAHISYFFNGGREKVFDGEERKLISSQVAGQFIEHPEMAAEEIMQTILSGIDTYDFILANFANGDMVGHTGNFKATVKALEVLDTVLGKIIPPVLEMGGALVITADHGNAEEKRTHDGEPRTKHTANPVPFYVVANGMKRETPRTPDEITAQRKEVGGVLTDVAPTVLDLMNLRPSGEMAGISLLSILKNQV</sequence>
<keyword evidence="5 9" id="KW-0479">Metal-binding</keyword>
<feature type="binding site" evidence="9">
    <location>
        <begin position="155"/>
        <end position="156"/>
    </location>
    <ligand>
        <name>substrate</name>
    </ligand>
</feature>
<dbReference type="PANTHER" id="PTHR31637">
    <property type="entry name" value="2,3-BISPHOSPHOGLYCERATE-INDEPENDENT PHOSPHOGLYCERATE MUTASE"/>
    <property type="match status" value="1"/>
</dbReference>
<feature type="binding site" evidence="9">
    <location>
        <position position="125"/>
    </location>
    <ligand>
        <name>substrate</name>
    </ligand>
</feature>
<name>A0A2M8KXN9_9BACT</name>
<evidence type="ECO:0000256" key="2">
    <source>
        <dbReference type="ARBA" id="ARBA00002315"/>
    </source>
</evidence>
<dbReference type="GO" id="GO:0006007">
    <property type="term" value="P:glucose catabolic process"/>
    <property type="evidence" value="ECO:0007669"/>
    <property type="project" value="InterPro"/>
</dbReference>
<dbReference type="InterPro" id="IPR036646">
    <property type="entry name" value="PGAM_B_sf"/>
</dbReference>
<evidence type="ECO:0000256" key="10">
    <source>
        <dbReference type="NCBIfam" id="TIGR01307"/>
    </source>
</evidence>
<comment type="pathway">
    <text evidence="3 9">Carbohydrate degradation; glycolysis; pyruvate from D-glyceraldehyde 3-phosphate: step 3/5.</text>
</comment>
<organism evidence="15 16">
    <name type="scientific">Candidatus Ryanbacteria bacterium CG10_big_fil_rev_8_21_14_0_10_43_42</name>
    <dbReference type="NCBI Taxonomy" id="1974864"/>
    <lineage>
        <taxon>Bacteria</taxon>
        <taxon>Candidatus Ryaniibacteriota</taxon>
    </lineage>
</organism>
<comment type="cofactor">
    <cofactor evidence="9">
        <name>Mn(2+)</name>
        <dbReference type="ChEBI" id="CHEBI:29035"/>
    </cofactor>
    <text evidence="9">Binds 2 manganese ions per subunit.</text>
</comment>
<evidence type="ECO:0000256" key="9">
    <source>
        <dbReference type="HAMAP-Rule" id="MF_01038"/>
    </source>
</evidence>
<dbReference type="InterPro" id="IPR017850">
    <property type="entry name" value="Alkaline_phosphatase_core_sf"/>
</dbReference>
<evidence type="ECO:0000256" key="5">
    <source>
        <dbReference type="ARBA" id="ARBA00022723"/>
    </source>
</evidence>
<evidence type="ECO:0000256" key="4">
    <source>
        <dbReference type="ARBA" id="ARBA00008819"/>
    </source>
</evidence>
<dbReference type="SUPFAM" id="SSF53649">
    <property type="entry name" value="Alkaline phosphatase-like"/>
    <property type="match status" value="1"/>
</dbReference>
<comment type="caution">
    <text evidence="15">The sequence shown here is derived from an EMBL/GenBank/DDBJ whole genome shotgun (WGS) entry which is preliminary data.</text>
</comment>
<dbReference type="EMBL" id="PFEF01000004">
    <property type="protein sequence ID" value="PJE64690.1"/>
    <property type="molecule type" value="Genomic_DNA"/>
</dbReference>
<evidence type="ECO:0000256" key="11">
    <source>
        <dbReference type="PIRSR" id="PIRSR001492-1"/>
    </source>
</evidence>
<dbReference type="Gene3D" id="3.40.1450.10">
    <property type="entry name" value="BPG-independent phosphoglycerate mutase, domain B"/>
    <property type="match status" value="1"/>
</dbReference>
<dbReference type="NCBIfam" id="TIGR01307">
    <property type="entry name" value="pgm_bpd_ind"/>
    <property type="match status" value="1"/>
</dbReference>
<feature type="domain" description="BPG-independent PGAM N-terminal" evidence="14">
    <location>
        <begin position="86"/>
        <end position="302"/>
    </location>
</feature>